<dbReference type="STRING" id="46731.A0A3M6U787"/>
<keyword evidence="4 10" id="KW-1133">Transmembrane helix</keyword>
<dbReference type="EMBL" id="RCHS01002142">
    <property type="protein sequence ID" value="RMX49409.1"/>
    <property type="molecule type" value="Genomic_DNA"/>
</dbReference>
<keyword evidence="13" id="KW-1185">Reference proteome</keyword>
<dbReference type="Gene3D" id="1.20.1070.10">
    <property type="entry name" value="Rhodopsin 7-helix transmembrane proteins"/>
    <property type="match status" value="1"/>
</dbReference>
<name>A0A3M6U787_POCDA</name>
<feature type="transmembrane region" description="Helical" evidence="10">
    <location>
        <begin position="157"/>
        <end position="177"/>
    </location>
</feature>
<dbReference type="GO" id="GO:0005886">
    <property type="term" value="C:plasma membrane"/>
    <property type="evidence" value="ECO:0007669"/>
    <property type="project" value="UniProtKB-SubCell"/>
</dbReference>
<dbReference type="GO" id="GO:0045202">
    <property type="term" value="C:synapse"/>
    <property type="evidence" value="ECO:0007669"/>
    <property type="project" value="GOC"/>
</dbReference>
<feature type="domain" description="G-protein coupled receptors family 1 profile" evidence="11">
    <location>
        <begin position="56"/>
        <end position="328"/>
    </location>
</feature>
<feature type="transmembrane region" description="Helical" evidence="10">
    <location>
        <begin position="269"/>
        <end position="292"/>
    </location>
</feature>
<dbReference type="Pfam" id="PF00001">
    <property type="entry name" value="7tm_1"/>
    <property type="match status" value="1"/>
</dbReference>
<dbReference type="GO" id="GO:0030425">
    <property type="term" value="C:dendrite"/>
    <property type="evidence" value="ECO:0007669"/>
    <property type="project" value="TreeGrafter"/>
</dbReference>
<feature type="transmembrane region" description="Helical" evidence="10">
    <location>
        <begin position="77"/>
        <end position="99"/>
    </location>
</feature>
<dbReference type="FunFam" id="1.20.1070.10:FF:000496">
    <property type="entry name" value="Predicted protein"/>
    <property type="match status" value="1"/>
</dbReference>
<feature type="transmembrane region" description="Helical" evidence="10">
    <location>
        <begin position="39"/>
        <end position="65"/>
    </location>
</feature>
<protein>
    <recommendedName>
        <fullName evidence="11">G-protein coupled receptors family 1 profile domain-containing protein</fullName>
    </recommendedName>
</protein>
<proteinExistence type="inferred from homology"/>
<dbReference type="GO" id="GO:0030594">
    <property type="term" value="F:neurotransmitter receptor activity"/>
    <property type="evidence" value="ECO:0007669"/>
    <property type="project" value="TreeGrafter"/>
</dbReference>
<feature type="transmembrane region" description="Helical" evidence="10">
    <location>
        <begin position="197"/>
        <end position="221"/>
    </location>
</feature>
<organism evidence="12 13">
    <name type="scientific">Pocillopora damicornis</name>
    <name type="common">Cauliflower coral</name>
    <name type="synonym">Millepora damicornis</name>
    <dbReference type="NCBI Taxonomy" id="46731"/>
    <lineage>
        <taxon>Eukaryota</taxon>
        <taxon>Metazoa</taxon>
        <taxon>Cnidaria</taxon>
        <taxon>Anthozoa</taxon>
        <taxon>Hexacorallia</taxon>
        <taxon>Scleractinia</taxon>
        <taxon>Astrocoeniina</taxon>
        <taxon>Pocilloporidae</taxon>
        <taxon>Pocillopora</taxon>
    </lineage>
</organism>
<evidence type="ECO:0000256" key="1">
    <source>
        <dbReference type="ARBA" id="ARBA00004651"/>
    </source>
</evidence>
<dbReference type="PRINTS" id="PR00237">
    <property type="entry name" value="GPCRRHODOPSN"/>
</dbReference>
<evidence type="ECO:0000256" key="2">
    <source>
        <dbReference type="ARBA" id="ARBA00022475"/>
    </source>
</evidence>
<evidence type="ECO:0000256" key="9">
    <source>
        <dbReference type="RuleBase" id="RU000688"/>
    </source>
</evidence>
<keyword evidence="5 9" id="KW-0297">G-protein coupled receptor</keyword>
<evidence type="ECO:0000256" key="7">
    <source>
        <dbReference type="ARBA" id="ARBA00023170"/>
    </source>
</evidence>
<gene>
    <name evidence="12" type="ORF">pdam_00015313</name>
</gene>
<dbReference type="SMART" id="SM01381">
    <property type="entry name" value="7TM_GPCR_Srsx"/>
    <property type="match status" value="1"/>
</dbReference>
<keyword evidence="2" id="KW-1003">Cell membrane</keyword>
<evidence type="ECO:0000256" key="5">
    <source>
        <dbReference type="ARBA" id="ARBA00023040"/>
    </source>
</evidence>
<dbReference type="PROSITE" id="PS50262">
    <property type="entry name" value="G_PROTEIN_RECEP_F1_2"/>
    <property type="match status" value="1"/>
</dbReference>
<evidence type="ECO:0000256" key="4">
    <source>
        <dbReference type="ARBA" id="ARBA00022989"/>
    </source>
</evidence>
<dbReference type="GO" id="GO:0007187">
    <property type="term" value="P:G protein-coupled receptor signaling pathway, coupled to cyclic nucleotide second messenger"/>
    <property type="evidence" value="ECO:0007669"/>
    <property type="project" value="TreeGrafter"/>
</dbReference>
<dbReference type="InterPro" id="IPR000276">
    <property type="entry name" value="GPCR_Rhodpsn"/>
</dbReference>
<keyword evidence="7 9" id="KW-0675">Receptor</keyword>
<accession>A0A3M6U787</accession>
<dbReference type="GO" id="GO:0004993">
    <property type="term" value="F:G protein-coupled serotonin receptor activity"/>
    <property type="evidence" value="ECO:0007669"/>
    <property type="project" value="TreeGrafter"/>
</dbReference>
<dbReference type="GO" id="GO:0007268">
    <property type="term" value="P:chemical synaptic transmission"/>
    <property type="evidence" value="ECO:0007669"/>
    <property type="project" value="TreeGrafter"/>
</dbReference>
<dbReference type="PROSITE" id="PS00237">
    <property type="entry name" value="G_PROTEIN_RECEP_F1_1"/>
    <property type="match status" value="1"/>
</dbReference>
<evidence type="ECO:0000256" key="8">
    <source>
        <dbReference type="ARBA" id="ARBA00023224"/>
    </source>
</evidence>
<evidence type="ECO:0000313" key="12">
    <source>
        <dbReference type="EMBL" id="RMX49409.1"/>
    </source>
</evidence>
<dbReference type="PANTHER" id="PTHR24247:SF202">
    <property type="entry name" value="5-HYDROXYTRYPTAMINE RECEPTOR 1"/>
    <property type="match status" value="1"/>
</dbReference>
<keyword evidence="8 9" id="KW-0807">Transducer</keyword>
<feature type="transmembrane region" description="Helical" evidence="10">
    <location>
        <begin position="312"/>
        <end position="331"/>
    </location>
</feature>
<comment type="similarity">
    <text evidence="9">Belongs to the G-protein coupled receptor 1 family.</text>
</comment>
<keyword evidence="6 10" id="KW-0472">Membrane</keyword>
<comment type="caution">
    <text evidence="12">The sequence shown here is derived from an EMBL/GenBank/DDBJ whole genome shotgun (WGS) entry which is preliminary data.</text>
</comment>
<feature type="transmembrane region" description="Helical" evidence="10">
    <location>
        <begin position="115"/>
        <end position="136"/>
    </location>
</feature>
<evidence type="ECO:0000259" key="11">
    <source>
        <dbReference type="PROSITE" id="PS50262"/>
    </source>
</evidence>
<sequence>MHANAASNHSSFLNYFRPVNDSGLNYTTQFFSIPSDFEIITQVVILIVVLVVSVGGNCLVCYLVFTVKQLQVPTNYFILSLALADFLFALVCLPFRIVYVLDYYLWTLGLGACRFWVWLDLLFCSASIANLAAISVDRYLKIASPLTYDIRMTSTRVAVILVILWGYSISLASLSFVSGEALGIIVREQICYIDNKIYLTAISFIGFFAPFTIMILMYCFVFKVAVNQATEVFRLQESLCNGSERNSRRKSSRFSAGTIFFEVKATKTLIILLSVFCICWSPFFVLTLLSLYSPGAFDGLPRELMNFLKITFVHLLPNCNAAFNPIIYTTYNHHFRKAIQRLLKRYKADRRGSFNSFSEPASEFKRKIGSVVWTKAPHTASVWFSTGEESTLQNLTES</sequence>
<keyword evidence="3 9" id="KW-0812">Transmembrane</keyword>
<evidence type="ECO:0000256" key="6">
    <source>
        <dbReference type="ARBA" id="ARBA00023136"/>
    </source>
</evidence>
<evidence type="ECO:0000256" key="10">
    <source>
        <dbReference type="SAM" id="Phobius"/>
    </source>
</evidence>
<dbReference type="OrthoDB" id="5951059at2759"/>
<dbReference type="InterPro" id="IPR017452">
    <property type="entry name" value="GPCR_Rhodpsn_7TM"/>
</dbReference>
<dbReference type="SUPFAM" id="SSF81321">
    <property type="entry name" value="Family A G protein-coupled receptor-like"/>
    <property type="match status" value="1"/>
</dbReference>
<evidence type="ECO:0000256" key="3">
    <source>
        <dbReference type="ARBA" id="ARBA00022692"/>
    </source>
</evidence>
<dbReference type="Proteomes" id="UP000275408">
    <property type="component" value="Unassembled WGS sequence"/>
</dbReference>
<comment type="subcellular location">
    <subcellularLocation>
        <location evidence="1">Cell membrane</location>
        <topology evidence="1">Multi-pass membrane protein</topology>
    </subcellularLocation>
</comment>
<dbReference type="PANTHER" id="PTHR24247">
    <property type="entry name" value="5-HYDROXYTRYPTAMINE RECEPTOR"/>
    <property type="match status" value="1"/>
</dbReference>
<dbReference type="CDD" id="cd14967">
    <property type="entry name" value="7tmA_amine_R-like"/>
    <property type="match status" value="1"/>
</dbReference>
<evidence type="ECO:0000313" key="13">
    <source>
        <dbReference type="Proteomes" id="UP000275408"/>
    </source>
</evidence>
<reference evidence="12 13" key="1">
    <citation type="journal article" date="2018" name="Sci. Rep.">
        <title>Comparative analysis of the Pocillopora damicornis genome highlights role of immune system in coral evolution.</title>
        <authorList>
            <person name="Cunning R."/>
            <person name="Bay R.A."/>
            <person name="Gillette P."/>
            <person name="Baker A.C."/>
            <person name="Traylor-Knowles N."/>
        </authorList>
    </citation>
    <scope>NUCLEOTIDE SEQUENCE [LARGE SCALE GENOMIC DNA]</scope>
    <source>
        <strain evidence="12">RSMAS</strain>
        <tissue evidence="12">Whole animal</tissue>
    </source>
</reference>
<dbReference type="AlphaFoldDB" id="A0A3M6U787"/>
<dbReference type="OMA" id="LTYNSRM"/>